<dbReference type="SMART" id="SM00408">
    <property type="entry name" value="IGc2"/>
    <property type="match status" value="1"/>
</dbReference>
<evidence type="ECO:0000256" key="4">
    <source>
        <dbReference type="ARBA" id="ARBA00023180"/>
    </source>
</evidence>
<dbReference type="SMART" id="SM00409">
    <property type="entry name" value="IG"/>
    <property type="match status" value="1"/>
</dbReference>
<organism evidence="8 9">
    <name type="scientific">Arenaria interpres</name>
    <name type="common">Ruddy turnstone</name>
    <name type="synonym">Tringa interpres</name>
    <dbReference type="NCBI Taxonomy" id="54971"/>
    <lineage>
        <taxon>Eukaryota</taxon>
        <taxon>Metazoa</taxon>
        <taxon>Chordata</taxon>
        <taxon>Craniata</taxon>
        <taxon>Vertebrata</taxon>
        <taxon>Euteleostomi</taxon>
        <taxon>Archelosauria</taxon>
        <taxon>Archosauria</taxon>
        <taxon>Dinosauria</taxon>
        <taxon>Saurischia</taxon>
        <taxon>Theropoda</taxon>
        <taxon>Coelurosauria</taxon>
        <taxon>Aves</taxon>
        <taxon>Neognathae</taxon>
        <taxon>Neoaves</taxon>
        <taxon>Charadriiformes</taxon>
        <taxon>Scolopacidae</taxon>
        <taxon>Arenaria</taxon>
    </lineage>
</organism>
<evidence type="ECO:0000256" key="1">
    <source>
        <dbReference type="ARBA" id="ARBA00004479"/>
    </source>
</evidence>
<evidence type="ECO:0000259" key="7">
    <source>
        <dbReference type="PROSITE" id="PS50835"/>
    </source>
</evidence>
<evidence type="ECO:0000256" key="2">
    <source>
        <dbReference type="ARBA" id="ARBA00023136"/>
    </source>
</evidence>
<accession>A0A7L0HQZ9</accession>
<evidence type="ECO:0000256" key="3">
    <source>
        <dbReference type="ARBA" id="ARBA00023157"/>
    </source>
</evidence>
<keyword evidence="6" id="KW-0812">Transmembrane</keyword>
<dbReference type="InterPro" id="IPR051275">
    <property type="entry name" value="Cell_adhesion_signaling"/>
</dbReference>
<dbReference type="InterPro" id="IPR007110">
    <property type="entry name" value="Ig-like_dom"/>
</dbReference>
<dbReference type="PANTHER" id="PTHR11640:SF158">
    <property type="entry name" value="V-SET AND IMMUNOGLOBULIN DOMAIN-CONTAINING PROTEIN 10-LIKE 2"/>
    <property type="match status" value="1"/>
</dbReference>
<dbReference type="GO" id="GO:0005911">
    <property type="term" value="C:cell-cell junction"/>
    <property type="evidence" value="ECO:0007669"/>
    <property type="project" value="TreeGrafter"/>
</dbReference>
<feature type="transmembrane region" description="Helical" evidence="6">
    <location>
        <begin position="184"/>
        <end position="207"/>
    </location>
</feature>
<keyword evidence="3" id="KW-1015">Disulfide bond</keyword>
<keyword evidence="4" id="KW-0325">Glycoprotein</keyword>
<dbReference type="Proteomes" id="UP000541811">
    <property type="component" value="Unassembled WGS sequence"/>
</dbReference>
<dbReference type="AlphaFoldDB" id="A0A7L0HQZ9"/>
<proteinExistence type="predicted"/>
<keyword evidence="9" id="KW-1185">Reference proteome</keyword>
<evidence type="ECO:0000313" key="9">
    <source>
        <dbReference type="Proteomes" id="UP000541811"/>
    </source>
</evidence>
<name>A0A7L0HQZ9_AREIN</name>
<feature type="non-terminal residue" evidence="8">
    <location>
        <position position="1"/>
    </location>
</feature>
<dbReference type="EMBL" id="VXAK01012635">
    <property type="protein sequence ID" value="NXK22055.1"/>
    <property type="molecule type" value="Genomic_DNA"/>
</dbReference>
<evidence type="ECO:0000256" key="5">
    <source>
        <dbReference type="ARBA" id="ARBA00023319"/>
    </source>
</evidence>
<dbReference type="InterPro" id="IPR036179">
    <property type="entry name" value="Ig-like_dom_sf"/>
</dbReference>
<dbReference type="Gene3D" id="2.60.40.10">
    <property type="entry name" value="Immunoglobulins"/>
    <property type="match status" value="1"/>
</dbReference>
<dbReference type="CDD" id="cd00096">
    <property type="entry name" value="Ig"/>
    <property type="match status" value="1"/>
</dbReference>
<comment type="caution">
    <text evidence="8">The sequence shown here is derived from an EMBL/GenBank/DDBJ whole genome shotgun (WGS) entry which is preliminary data.</text>
</comment>
<dbReference type="InterPro" id="IPR003599">
    <property type="entry name" value="Ig_sub"/>
</dbReference>
<sequence>LSPPQISLEGEVVAGRETRVTCNASAWVPPLDPPDLLLTLRGGGLPPSSRRGPSVGLVFTAGPEQHGGEVTWDTLALGVTRLSPTPPCPPPAAPHHVQAWASRTLFTAGDNLTVTCHAEGNPPPRLRWELPANASLELGEGGTSVTILAAQREHGGTYRCLAENRFGTGAASVDVLFQGSSRSLLIPVVVTLVVVTLLALLAGSWWLHRASSWKAILH</sequence>
<dbReference type="InterPro" id="IPR013783">
    <property type="entry name" value="Ig-like_fold"/>
</dbReference>
<dbReference type="SUPFAM" id="SSF48726">
    <property type="entry name" value="Immunoglobulin"/>
    <property type="match status" value="1"/>
</dbReference>
<feature type="non-terminal residue" evidence="8">
    <location>
        <position position="218"/>
    </location>
</feature>
<dbReference type="InterPro" id="IPR003598">
    <property type="entry name" value="Ig_sub2"/>
</dbReference>
<evidence type="ECO:0000313" key="8">
    <source>
        <dbReference type="EMBL" id="NXK22055.1"/>
    </source>
</evidence>
<dbReference type="GO" id="GO:0005886">
    <property type="term" value="C:plasma membrane"/>
    <property type="evidence" value="ECO:0007669"/>
    <property type="project" value="TreeGrafter"/>
</dbReference>
<reference evidence="8 9" key="1">
    <citation type="submission" date="2019-09" db="EMBL/GenBank/DDBJ databases">
        <title>Bird 10,000 Genomes (B10K) Project - Family phase.</title>
        <authorList>
            <person name="Zhang G."/>
        </authorList>
    </citation>
    <scope>NUCLEOTIDE SEQUENCE [LARGE SCALE GENOMIC DNA]</scope>
    <source>
        <strain evidence="8">B10K-DU-005-73</strain>
        <tissue evidence="8">Liver</tissue>
    </source>
</reference>
<dbReference type="Pfam" id="PF13927">
    <property type="entry name" value="Ig_3"/>
    <property type="match status" value="1"/>
</dbReference>
<keyword evidence="5" id="KW-0393">Immunoglobulin domain</keyword>
<keyword evidence="6" id="KW-1133">Transmembrane helix</keyword>
<evidence type="ECO:0000256" key="6">
    <source>
        <dbReference type="SAM" id="Phobius"/>
    </source>
</evidence>
<dbReference type="PANTHER" id="PTHR11640">
    <property type="entry name" value="NEPHRIN"/>
    <property type="match status" value="1"/>
</dbReference>
<keyword evidence="2 6" id="KW-0472">Membrane</keyword>
<gene>
    <name evidence="8" type="primary">Kdr_1</name>
    <name evidence="8" type="ORF">AREINT_R15096</name>
</gene>
<comment type="subcellular location">
    <subcellularLocation>
        <location evidence="1">Membrane</location>
        <topology evidence="1">Single-pass type I membrane protein</topology>
    </subcellularLocation>
</comment>
<dbReference type="PROSITE" id="PS50835">
    <property type="entry name" value="IG_LIKE"/>
    <property type="match status" value="1"/>
</dbReference>
<dbReference type="GO" id="GO:0050839">
    <property type="term" value="F:cell adhesion molecule binding"/>
    <property type="evidence" value="ECO:0007669"/>
    <property type="project" value="TreeGrafter"/>
</dbReference>
<feature type="domain" description="Ig-like" evidence="7">
    <location>
        <begin position="90"/>
        <end position="178"/>
    </location>
</feature>
<protein>
    <submittedName>
        <fullName evidence="8">VGFR2 factor</fullName>
    </submittedName>
</protein>
<dbReference type="GO" id="GO:0098609">
    <property type="term" value="P:cell-cell adhesion"/>
    <property type="evidence" value="ECO:0007669"/>
    <property type="project" value="TreeGrafter"/>
</dbReference>